<evidence type="ECO:0008006" key="4">
    <source>
        <dbReference type="Google" id="ProtNLM"/>
    </source>
</evidence>
<evidence type="ECO:0000313" key="2">
    <source>
        <dbReference type="EMBL" id="KGO84373.1"/>
    </source>
</evidence>
<feature type="signal peptide" evidence="1">
    <location>
        <begin position="1"/>
        <end position="22"/>
    </location>
</feature>
<protein>
    <recommendedName>
        <fullName evidence="4">DUF4136 domain-containing protein</fullName>
    </recommendedName>
</protein>
<dbReference type="eggNOG" id="ENOG5031JFP">
    <property type="taxonomic scope" value="Bacteria"/>
</dbReference>
<evidence type="ECO:0000313" key="3">
    <source>
        <dbReference type="Proteomes" id="UP000030129"/>
    </source>
</evidence>
<dbReference type="AlphaFoldDB" id="A0A0A2LYS8"/>
<proteinExistence type="predicted"/>
<dbReference type="RefSeq" id="WP_035130171.1">
    <property type="nucleotide sequence ID" value="NZ_JRLV01000001.1"/>
</dbReference>
<name>A0A0A2LYS8_9FLAO</name>
<gene>
    <name evidence="2" type="ORF">Q763_01095</name>
</gene>
<keyword evidence="1" id="KW-0732">Signal</keyword>
<organism evidence="2 3">
    <name type="scientific">Flavobacterium beibuense F44-8</name>
    <dbReference type="NCBI Taxonomy" id="1406840"/>
    <lineage>
        <taxon>Bacteria</taxon>
        <taxon>Pseudomonadati</taxon>
        <taxon>Bacteroidota</taxon>
        <taxon>Flavobacteriia</taxon>
        <taxon>Flavobacteriales</taxon>
        <taxon>Flavobacteriaceae</taxon>
        <taxon>Flavobacterium</taxon>
    </lineage>
</organism>
<dbReference type="EMBL" id="JRLV01000001">
    <property type="protein sequence ID" value="KGO84373.1"/>
    <property type="molecule type" value="Genomic_DNA"/>
</dbReference>
<dbReference type="PROSITE" id="PS51257">
    <property type="entry name" value="PROKAR_LIPOPROTEIN"/>
    <property type="match status" value="1"/>
</dbReference>
<feature type="chain" id="PRO_5001990687" description="DUF4136 domain-containing protein" evidence="1">
    <location>
        <begin position="23"/>
        <end position="221"/>
    </location>
</feature>
<sequence length="221" mass="25341">MSKKTSYPFFFLLLTIFMISCAGSNTQITGSWANKEKIKNENIKSVFIAVLTSNMSAKTVLENELAFQASQRDVESFKSHNVFTRTFTKDNMPSREELLEVIRATNAQTIFTVALKDKETSTRYVPGSTSYYPMGMGMGYYGNFYGYYSNVYPMMYDPGYYTTDKTYYLESNLYDTASEELIWSAQSATYNPRDLENFVKGYTETLLKQLEKDGIIKKAEL</sequence>
<dbReference type="Proteomes" id="UP000030129">
    <property type="component" value="Unassembled WGS sequence"/>
</dbReference>
<accession>A0A0A2LYS8</accession>
<evidence type="ECO:0000256" key="1">
    <source>
        <dbReference type="SAM" id="SignalP"/>
    </source>
</evidence>
<reference evidence="2 3" key="1">
    <citation type="submission" date="2013-09" db="EMBL/GenBank/DDBJ databases">
        <authorList>
            <person name="Zeng Z."/>
            <person name="Chen C."/>
        </authorList>
    </citation>
    <scope>NUCLEOTIDE SEQUENCE [LARGE SCALE GENOMIC DNA]</scope>
    <source>
        <strain evidence="2 3">F44-8</strain>
    </source>
</reference>
<keyword evidence="3" id="KW-1185">Reference proteome</keyword>
<comment type="caution">
    <text evidence="2">The sequence shown here is derived from an EMBL/GenBank/DDBJ whole genome shotgun (WGS) entry which is preliminary data.</text>
</comment>
<dbReference type="STRING" id="1406840.Q763_01095"/>